<protein>
    <recommendedName>
        <fullName evidence="3">DUF4760 domain-containing protein</fullName>
    </recommendedName>
</protein>
<reference evidence="1 2" key="1">
    <citation type="journal article" date="2022" name="BMC Genomics">
        <title>Comparative genome analysis of mycobacteria focusing on tRNA and non-coding RNA.</title>
        <authorList>
            <person name="Behra P.R.K."/>
            <person name="Pettersson B.M.F."/>
            <person name="Ramesh M."/>
            <person name="Das S."/>
            <person name="Dasgupta S."/>
            <person name="Kirsebom L.A."/>
        </authorList>
    </citation>
    <scope>NUCLEOTIDE SEQUENCE [LARGE SCALE GENOMIC DNA]</scope>
    <source>
        <strain evidence="1 2">DSM 44677</strain>
    </source>
</reference>
<dbReference type="Proteomes" id="UP001162885">
    <property type="component" value="Chromosome"/>
</dbReference>
<dbReference type="EMBL" id="CP060016">
    <property type="protein sequence ID" value="UNC01476.1"/>
    <property type="molecule type" value="Genomic_DNA"/>
</dbReference>
<name>A0AAX3A1B4_9MYCO</name>
<evidence type="ECO:0000313" key="1">
    <source>
        <dbReference type="EMBL" id="UNC01476.1"/>
    </source>
</evidence>
<gene>
    <name evidence="1" type="ORF">H5U98_08905</name>
</gene>
<accession>A0AAX3A1B4</accession>
<organism evidence="1 2">
    <name type="scientific">Mycolicibacterium boenickei</name>
    <dbReference type="NCBI Taxonomy" id="146017"/>
    <lineage>
        <taxon>Bacteria</taxon>
        <taxon>Bacillati</taxon>
        <taxon>Actinomycetota</taxon>
        <taxon>Actinomycetes</taxon>
        <taxon>Mycobacteriales</taxon>
        <taxon>Mycobacteriaceae</taxon>
        <taxon>Mycolicibacterium</taxon>
    </lineage>
</organism>
<sequence>MNTPLWLTLLVAALSPAGALFGVWLTQRRADRRDDATFAREVKRERERWQREDEARTFENRRVAYVEFYEAVRRMQVLVEELAMGYTETLSDDWQTDAWEKLQHLAIYGTLDTGYIAARTFRITLEWGHRTGYRSFGRDEYSESEKPVEDAKGQLLTAIRADLRVPNTAELAKADADQGVTDQPTPWF</sequence>
<proteinExistence type="predicted"/>
<evidence type="ECO:0000313" key="2">
    <source>
        <dbReference type="Proteomes" id="UP001162885"/>
    </source>
</evidence>
<evidence type="ECO:0008006" key="3">
    <source>
        <dbReference type="Google" id="ProtNLM"/>
    </source>
</evidence>
<dbReference type="RefSeq" id="WP_133118330.1">
    <property type="nucleotide sequence ID" value="NZ_AP022579.1"/>
</dbReference>
<dbReference type="AlphaFoldDB" id="A0AAX3A1B4"/>